<dbReference type="STRING" id="1796497.GCE9029_04117"/>
<keyword evidence="1" id="KW-1133">Transmembrane helix</keyword>
<dbReference type="Proteomes" id="UP000071641">
    <property type="component" value="Unassembled WGS sequence"/>
</dbReference>
<proteinExistence type="predicted"/>
<sequence length="160" mass="17403">MIKPVAIVVIIFIFCLAFSSSDENAYKIIEAATPGILGAILGGITAGLSIIFSVLLTVTSTNATKIKLSSFMGFISSLRVDVLALLACLVASLLLPYLRVTGIPLLNYPIHELVPDRHTFYTALQLTTISVSVAIIVEVFNVMFGLFKYFSKLKDEQDIE</sequence>
<feature type="transmembrane region" description="Helical" evidence="1">
    <location>
        <begin position="37"/>
        <end position="59"/>
    </location>
</feature>
<organism evidence="2 3">
    <name type="scientific">Grimontia celer</name>
    <dbReference type="NCBI Taxonomy" id="1796497"/>
    <lineage>
        <taxon>Bacteria</taxon>
        <taxon>Pseudomonadati</taxon>
        <taxon>Pseudomonadota</taxon>
        <taxon>Gammaproteobacteria</taxon>
        <taxon>Vibrionales</taxon>
        <taxon>Vibrionaceae</taxon>
        <taxon>Grimontia</taxon>
    </lineage>
</organism>
<keyword evidence="1" id="KW-0472">Membrane</keyword>
<evidence type="ECO:0000256" key="1">
    <source>
        <dbReference type="SAM" id="Phobius"/>
    </source>
</evidence>
<dbReference type="EMBL" id="FIZX01000004">
    <property type="protein sequence ID" value="CZF83977.1"/>
    <property type="molecule type" value="Genomic_DNA"/>
</dbReference>
<dbReference type="OrthoDB" id="5905593at2"/>
<protein>
    <submittedName>
        <fullName evidence="2">Uncharacterized protein</fullName>
    </submittedName>
</protein>
<accession>A0A128FAZ5</accession>
<keyword evidence="3" id="KW-1185">Reference proteome</keyword>
<reference evidence="3" key="1">
    <citation type="submission" date="2016-02" db="EMBL/GenBank/DDBJ databases">
        <authorList>
            <person name="Rodrigo-Torres Lidia"/>
            <person name="Arahal R.David."/>
        </authorList>
    </citation>
    <scope>NUCLEOTIDE SEQUENCE [LARGE SCALE GENOMIC DNA]</scope>
    <source>
        <strain evidence="3">CECT 9029</strain>
    </source>
</reference>
<evidence type="ECO:0000313" key="3">
    <source>
        <dbReference type="Proteomes" id="UP000071641"/>
    </source>
</evidence>
<feature type="transmembrane region" description="Helical" evidence="1">
    <location>
        <begin position="80"/>
        <end position="100"/>
    </location>
</feature>
<dbReference type="RefSeq" id="WP_062666426.1">
    <property type="nucleotide sequence ID" value="NZ_FIZX01000004.1"/>
</dbReference>
<name>A0A128FAZ5_9GAMM</name>
<evidence type="ECO:0000313" key="2">
    <source>
        <dbReference type="EMBL" id="CZF83977.1"/>
    </source>
</evidence>
<dbReference type="AlphaFoldDB" id="A0A128FAZ5"/>
<feature type="transmembrane region" description="Helical" evidence="1">
    <location>
        <begin position="120"/>
        <end position="147"/>
    </location>
</feature>
<keyword evidence="1" id="KW-0812">Transmembrane</keyword>
<gene>
    <name evidence="2" type="ORF">GCE9029_04117</name>
</gene>